<reference evidence="3 4" key="1">
    <citation type="submission" date="2006-02" db="EMBL/GenBank/DDBJ databases">
        <authorList>
            <person name="Pinhassi J."/>
            <person name="Pedros-Alio C."/>
            <person name="Ferriera S."/>
            <person name="Johnson J."/>
            <person name="Kravitz S."/>
            <person name="Halpern A."/>
            <person name="Remington K."/>
            <person name="Beeson K."/>
            <person name="Tran B."/>
            <person name="Rogers Y.-H."/>
            <person name="Friedman R."/>
            <person name="Venter J.C."/>
        </authorList>
    </citation>
    <scope>NUCLEOTIDE SEQUENCE [LARGE SCALE GENOMIC DNA]</scope>
    <source>
        <strain evidence="3 4">MED297</strain>
    </source>
</reference>
<gene>
    <name evidence="3" type="ORF">MED297_18638</name>
</gene>
<feature type="domain" description="Response regulatory" evidence="2">
    <location>
        <begin position="5"/>
        <end position="126"/>
    </location>
</feature>
<dbReference type="GO" id="GO:0000160">
    <property type="term" value="P:phosphorelay signal transduction system"/>
    <property type="evidence" value="ECO:0007669"/>
    <property type="project" value="InterPro"/>
</dbReference>
<keyword evidence="4" id="KW-1185">Reference proteome</keyword>
<dbReference type="InterPro" id="IPR001789">
    <property type="entry name" value="Sig_transdc_resp-reg_receiver"/>
</dbReference>
<dbReference type="RefSeq" id="WP_008044249.1">
    <property type="nucleotide sequence ID" value="NZ_CH724151.1"/>
</dbReference>
<dbReference type="HOGENOM" id="CLU_945950_0_0_6"/>
<name>A4BEZ9_9GAMM</name>
<dbReference type="PROSITE" id="PS50110">
    <property type="entry name" value="RESPONSE_REGULATORY"/>
    <property type="match status" value="1"/>
</dbReference>
<organism evidence="3 4">
    <name type="scientific">Reinekea blandensis MED297</name>
    <dbReference type="NCBI Taxonomy" id="314283"/>
    <lineage>
        <taxon>Bacteria</taxon>
        <taxon>Pseudomonadati</taxon>
        <taxon>Pseudomonadota</taxon>
        <taxon>Gammaproteobacteria</taxon>
        <taxon>Oceanospirillales</taxon>
        <taxon>Saccharospirillaceae</taxon>
        <taxon>Reinekea</taxon>
    </lineage>
</organism>
<dbReference type="Proteomes" id="UP000005953">
    <property type="component" value="Unassembled WGS sequence"/>
</dbReference>
<dbReference type="OrthoDB" id="9800897at2"/>
<dbReference type="PANTHER" id="PTHR43228:SF1">
    <property type="entry name" value="TWO-COMPONENT RESPONSE REGULATOR ARR22"/>
    <property type="match status" value="1"/>
</dbReference>
<dbReference type="SUPFAM" id="SSF52172">
    <property type="entry name" value="CheY-like"/>
    <property type="match status" value="1"/>
</dbReference>
<keyword evidence="1" id="KW-0597">Phosphoprotein</keyword>
<protein>
    <submittedName>
        <fullName evidence="3">CheY-like receiver protein</fullName>
    </submittedName>
</protein>
<dbReference type="PANTHER" id="PTHR43228">
    <property type="entry name" value="TWO-COMPONENT RESPONSE REGULATOR"/>
    <property type="match status" value="1"/>
</dbReference>
<evidence type="ECO:0000259" key="2">
    <source>
        <dbReference type="PROSITE" id="PS50110"/>
    </source>
</evidence>
<evidence type="ECO:0000313" key="3">
    <source>
        <dbReference type="EMBL" id="EAR09334.1"/>
    </source>
</evidence>
<sequence>MQKLHFLVVDDASFIRDLVKRTLKSQFAQCEIDEAIHGRKAQSLLNKRRYDLVLCDWEMPELSGLEVLQWLREQEREQGKDKTPFIMVTSRGDKSHVVQAVESGVSDYIGKPFSSDQLLKKIFKALSVNHRDLIRAILKGSAAMRPSSGTGNDSAQVLTAKSVAPPKSVTQTGDGSAGLLTAGSVSSKLVSEARGGASAAGTQKKSFGAVQLRSPKGQWKGQLKDITLTGAQVQIEFGDSPPPSVLEQVVIDIVAKSMPDQVARINTFVTSIVLMEKTLECQRAVIGIQIVDDDEDKLSLLSRFIAEHR</sequence>
<dbReference type="InterPro" id="IPR011006">
    <property type="entry name" value="CheY-like_superfamily"/>
</dbReference>
<dbReference type="AlphaFoldDB" id="A4BEZ9"/>
<proteinExistence type="predicted"/>
<dbReference type="Gene3D" id="3.40.50.2300">
    <property type="match status" value="1"/>
</dbReference>
<accession>A4BEZ9</accession>
<comment type="caution">
    <text evidence="3">The sequence shown here is derived from an EMBL/GenBank/DDBJ whole genome shotgun (WGS) entry which is preliminary data.</text>
</comment>
<evidence type="ECO:0000256" key="1">
    <source>
        <dbReference type="PROSITE-ProRule" id="PRU00169"/>
    </source>
</evidence>
<dbReference type="Pfam" id="PF00072">
    <property type="entry name" value="Response_reg"/>
    <property type="match status" value="1"/>
</dbReference>
<dbReference type="SMART" id="SM00448">
    <property type="entry name" value="REC"/>
    <property type="match status" value="1"/>
</dbReference>
<dbReference type="EMBL" id="AAOE01000011">
    <property type="protein sequence ID" value="EAR09334.1"/>
    <property type="molecule type" value="Genomic_DNA"/>
</dbReference>
<feature type="modified residue" description="4-aspartylphosphate" evidence="1">
    <location>
        <position position="56"/>
    </location>
</feature>
<dbReference type="STRING" id="314283.MED297_18638"/>
<dbReference type="InterPro" id="IPR052048">
    <property type="entry name" value="ST_Response_Regulator"/>
</dbReference>
<evidence type="ECO:0000313" key="4">
    <source>
        <dbReference type="Proteomes" id="UP000005953"/>
    </source>
</evidence>